<dbReference type="GO" id="GO:0032543">
    <property type="term" value="P:mitochondrial translation"/>
    <property type="evidence" value="ECO:0007669"/>
    <property type="project" value="TreeGrafter"/>
</dbReference>
<proteinExistence type="inferred from homology"/>
<feature type="coiled-coil region" evidence="4">
    <location>
        <begin position="385"/>
        <end position="434"/>
    </location>
</feature>
<keyword evidence="2" id="KW-0689">Ribosomal protein</keyword>
<dbReference type="AlphaFoldDB" id="A0A915MYF6"/>
<protein>
    <submittedName>
        <fullName evidence="6">Uncharacterized protein</fullName>
    </submittedName>
</protein>
<dbReference type="GO" id="GO:0005763">
    <property type="term" value="C:mitochondrial small ribosomal subunit"/>
    <property type="evidence" value="ECO:0007669"/>
    <property type="project" value="TreeGrafter"/>
</dbReference>
<dbReference type="Gene3D" id="1.10.287.10">
    <property type="entry name" value="S15/NS1, RNA-binding"/>
    <property type="match status" value="1"/>
</dbReference>
<evidence type="ECO:0000313" key="5">
    <source>
        <dbReference type="Proteomes" id="UP000887561"/>
    </source>
</evidence>
<keyword evidence="4" id="KW-0175">Coiled coil</keyword>
<name>A0A915MYF6_MELJA</name>
<dbReference type="InterPro" id="IPR052137">
    <property type="entry name" value="uS15_ribosomal"/>
</dbReference>
<evidence type="ECO:0000256" key="4">
    <source>
        <dbReference type="SAM" id="Coils"/>
    </source>
</evidence>
<dbReference type="GO" id="GO:0003735">
    <property type="term" value="F:structural constituent of ribosome"/>
    <property type="evidence" value="ECO:0007669"/>
    <property type="project" value="TreeGrafter"/>
</dbReference>
<accession>A0A915MYF6</accession>
<dbReference type="WBParaSite" id="scaffold6600_cov295.g11059">
    <property type="protein sequence ID" value="scaffold6600_cov295.g11059"/>
    <property type="gene ID" value="scaffold6600_cov295.g11059"/>
</dbReference>
<sequence length="465" mass="54056">MTKFLKINFIFKEHIILYVNPGEVFYCSCDYSPPIPIWLGSVNEDLSYNEQKVDGHSLIPPPPLPTRVPPLLPTGMDFTALDWRVNLSLVSPRELGYEYTNPFTGFRMFRYVLPGAPNFTVETFAITRFGSFRKRPEHEKKFVDAIKNFVNSGNVKGGGGGITTIESNSATTTTSTSAAKNCGIWSSSNEEYGRYPYFNIHKNVTDPKRQDPDYFEKEAEKLPLDARYIDQLKNLWEEKIGSERQLIFKAQDSLIGNSTDYGLPKLNLDEPKLDYKGIDALETAPEIGWATATIRNWNRVYAEFEEKRNTSTRKPKLPRATWISHPLYLLINQRRKWLRLLREQSEEDFQRCINELKISYIIQKEPEHVKTRKVWSEVQLKRRIALEKEKQLEELHIQLKENREEKLRSINDEANLLNKELKQIMERLHQLNIIEKKTVANIVGEYQPNYIGEMTEIVDNSKLFG</sequence>
<keyword evidence="5" id="KW-1185">Reference proteome</keyword>
<dbReference type="Proteomes" id="UP000887561">
    <property type="component" value="Unplaced"/>
</dbReference>
<evidence type="ECO:0000313" key="6">
    <source>
        <dbReference type="WBParaSite" id="scaffold6600_cov295.g11059"/>
    </source>
</evidence>
<dbReference type="PANTHER" id="PTHR46685:SF1">
    <property type="entry name" value="SMALL RIBOSOMAL SUBUNIT PROTEIN US15M"/>
    <property type="match status" value="1"/>
</dbReference>
<evidence type="ECO:0000256" key="2">
    <source>
        <dbReference type="ARBA" id="ARBA00022980"/>
    </source>
</evidence>
<organism evidence="5 6">
    <name type="scientific">Meloidogyne javanica</name>
    <name type="common">Root-knot nematode worm</name>
    <dbReference type="NCBI Taxonomy" id="6303"/>
    <lineage>
        <taxon>Eukaryota</taxon>
        <taxon>Metazoa</taxon>
        <taxon>Ecdysozoa</taxon>
        <taxon>Nematoda</taxon>
        <taxon>Chromadorea</taxon>
        <taxon>Rhabditida</taxon>
        <taxon>Tylenchina</taxon>
        <taxon>Tylenchomorpha</taxon>
        <taxon>Tylenchoidea</taxon>
        <taxon>Meloidogynidae</taxon>
        <taxon>Meloidogyninae</taxon>
        <taxon>Meloidogyne</taxon>
        <taxon>Meloidogyne incognita group</taxon>
    </lineage>
</organism>
<dbReference type="GO" id="GO:0003723">
    <property type="term" value="F:RNA binding"/>
    <property type="evidence" value="ECO:0007669"/>
    <property type="project" value="TreeGrafter"/>
</dbReference>
<reference evidence="6" key="1">
    <citation type="submission" date="2022-11" db="UniProtKB">
        <authorList>
            <consortium name="WormBaseParasite"/>
        </authorList>
    </citation>
    <scope>IDENTIFICATION</scope>
</reference>
<keyword evidence="3" id="KW-0687">Ribonucleoprotein</keyword>
<evidence type="ECO:0000256" key="1">
    <source>
        <dbReference type="ARBA" id="ARBA00008434"/>
    </source>
</evidence>
<dbReference type="PANTHER" id="PTHR46685">
    <property type="entry name" value="28S RIBOSOMAL PROTEIN S15, MITOCHONDRIAL"/>
    <property type="match status" value="1"/>
</dbReference>
<comment type="similarity">
    <text evidence="1">Belongs to the universal ribosomal protein uS15 family.</text>
</comment>
<evidence type="ECO:0000256" key="3">
    <source>
        <dbReference type="ARBA" id="ARBA00023274"/>
    </source>
</evidence>